<keyword evidence="3" id="KW-1185">Reference proteome</keyword>
<gene>
    <name evidence="2" type="ORF">niasHS_014367</name>
</gene>
<sequence>MIQPQKNHKRGEEGGEEASGAGKKPLEIMEPICWGGPPLLLKCRRLWRRCVDGWERPAALQATKRTKTFADQPAERDNRRGESHNKLFCTAADGFCPFSAAGDKKWAGAETKNGG</sequence>
<evidence type="ECO:0000313" key="2">
    <source>
        <dbReference type="EMBL" id="KAL3074922.1"/>
    </source>
</evidence>
<accession>A0ABD2I764</accession>
<protein>
    <submittedName>
        <fullName evidence="2">Uncharacterized protein</fullName>
    </submittedName>
</protein>
<evidence type="ECO:0000313" key="3">
    <source>
        <dbReference type="Proteomes" id="UP001620645"/>
    </source>
</evidence>
<dbReference type="AlphaFoldDB" id="A0ABD2I764"/>
<feature type="region of interest" description="Disordered" evidence="1">
    <location>
        <begin position="1"/>
        <end position="23"/>
    </location>
</feature>
<proteinExistence type="predicted"/>
<comment type="caution">
    <text evidence="2">The sequence shown here is derived from an EMBL/GenBank/DDBJ whole genome shotgun (WGS) entry which is preliminary data.</text>
</comment>
<reference evidence="2 3" key="1">
    <citation type="submission" date="2024-10" db="EMBL/GenBank/DDBJ databases">
        <authorList>
            <person name="Kim D."/>
        </authorList>
    </citation>
    <scope>NUCLEOTIDE SEQUENCE [LARGE SCALE GENOMIC DNA]</scope>
    <source>
        <strain evidence="2">Taebaek</strain>
    </source>
</reference>
<dbReference type="Proteomes" id="UP001620645">
    <property type="component" value="Unassembled WGS sequence"/>
</dbReference>
<name>A0ABD2I764_HETSC</name>
<organism evidence="2 3">
    <name type="scientific">Heterodera schachtii</name>
    <name type="common">Sugarbeet cyst nematode worm</name>
    <name type="synonym">Tylenchus schachtii</name>
    <dbReference type="NCBI Taxonomy" id="97005"/>
    <lineage>
        <taxon>Eukaryota</taxon>
        <taxon>Metazoa</taxon>
        <taxon>Ecdysozoa</taxon>
        <taxon>Nematoda</taxon>
        <taxon>Chromadorea</taxon>
        <taxon>Rhabditida</taxon>
        <taxon>Tylenchina</taxon>
        <taxon>Tylenchomorpha</taxon>
        <taxon>Tylenchoidea</taxon>
        <taxon>Heteroderidae</taxon>
        <taxon>Heteroderinae</taxon>
        <taxon>Heterodera</taxon>
    </lineage>
</organism>
<evidence type="ECO:0000256" key="1">
    <source>
        <dbReference type="SAM" id="MobiDB-lite"/>
    </source>
</evidence>
<dbReference type="EMBL" id="JBICCN010000356">
    <property type="protein sequence ID" value="KAL3074922.1"/>
    <property type="molecule type" value="Genomic_DNA"/>
</dbReference>